<reference evidence="1 2" key="1">
    <citation type="submission" date="2024-02" db="EMBL/GenBank/DDBJ databases">
        <title>Chromosome-scale genome assembly of the rough periwinkle Littorina saxatilis.</title>
        <authorList>
            <person name="De Jode A."/>
            <person name="Faria R."/>
            <person name="Formenti G."/>
            <person name="Sims Y."/>
            <person name="Smith T.P."/>
            <person name="Tracey A."/>
            <person name="Wood J.M.D."/>
            <person name="Zagrodzka Z.B."/>
            <person name="Johannesson K."/>
            <person name="Butlin R.K."/>
            <person name="Leder E.H."/>
        </authorList>
    </citation>
    <scope>NUCLEOTIDE SEQUENCE [LARGE SCALE GENOMIC DNA]</scope>
    <source>
        <strain evidence="1">Snail1</strain>
        <tissue evidence="1">Muscle</tissue>
    </source>
</reference>
<evidence type="ECO:0000313" key="2">
    <source>
        <dbReference type="Proteomes" id="UP001374579"/>
    </source>
</evidence>
<dbReference type="Proteomes" id="UP001374579">
    <property type="component" value="Unassembled WGS sequence"/>
</dbReference>
<dbReference type="AlphaFoldDB" id="A0AAN9G842"/>
<sequence length="86" mass="9784">MSSSPSCQSSASHVSSMSRIKDINGMARPKSLSFDPILVLFEYMKLNNLRLIRRPLQVTGHKRGQGHLQDRTESRFLDTAEKLRLI</sequence>
<accession>A0AAN9G842</accession>
<keyword evidence="2" id="KW-1185">Reference proteome</keyword>
<evidence type="ECO:0000313" key="1">
    <source>
        <dbReference type="EMBL" id="KAK7097355.1"/>
    </source>
</evidence>
<gene>
    <name evidence="1" type="ORF">V1264_004346</name>
</gene>
<organism evidence="1 2">
    <name type="scientific">Littorina saxatilis</name>
    <dbReference type="NCBI Taxonomy" id="31220"/>
    <lineage>
        <taxon>Eukaryota</taxon>
        <taxon>Metazoa</taxon>
        <taxon>Spiralia</taxon>
        <taxon>Lophotrochozoa</taxon>
        <taxon>Mollusca</taxon>
        <taxon>Gastropoda</taxon>
        <taxon>Caenogastropoda</taxon>
        <taxon>Littorinimorpha</taxon>
        <taxon>Littorinoidea</taxon>
        <taxon>Littorinidae</taxon>
        <taxon>Littorina</taxon>
    </lineage>
</organism>
<dbReference type="EMBL" id="JBAMIC010000013">
    <property type="protein sequence ID" value="KAK7097355.1"/>
    <property type="molecule type" value="Genomic_DNA"/>
</dbReference>
<name>A0AAN9G842_9CAEN</name>
<comment type="caution">
    <text evidence="1">The sequence shown here is derived from an EMBL/GenBank/DDBJ whole genome shotgun (WGS) entry which is preliminary data.</text>
</comment>
<protein>
    <submittedName>
        <fullName evidence="1">Uncharacterized protein</fullName>
    </submittedName>
</protein>
<proteinExistence type="predicted"/>